<evidence type="ECO:0000313" key="7">
    <source>
        <dbReference type="EMBL" id="RSU03278.1"/>
    </source>
</evidence>
<evidence type="ECO:0000256" key="2">
    <source>
        <dbReference type="ARBA" id="ARBA00022475"/>
    </source>
</evidence>
<dbReference type="Pfam" id="PF03631">
    <property type="entry name" value="Virul_fac_BrkB"/>
    <property type="match status" value="1"/>
</dbReference>
<feature type="transmembrane region" description="Helical" evidence="6">
    <location>
        <begin position="183"/>
        <end position="203"/>
    </location>
</feature>
<dbReference type="GO" id="GO:0005886">
    <property type="term" value="C:plasma membrane"/>
    <property type="evidence" value="ECO:0007669"/>
    <property type="project" value="UniProtKB-SubCell"/>
</dbReference>
<feature type="transmembrane region" description="Helical" evidence="6">
    <location>
        <begin position="136"/>
        <end position="163"/>
    </location>
</feature>
<feature type="transmembrane region" description="Helical" evidence="6">
    <location>
        <begin position="36"/>
        <end position="58"/>
    </location>
</feature>
<dbReference type="RefSeq" id="WP_126831488.1">
    <property type="nucleotide sequence ID" value="NZ_CBCRYB010000001.1"/>
</dbReference>
<evidence type="ECO:0000313" key="8">
    <source>
        <dbReference type="Proteomes" id="UP000287101"/>
    </source>
</evidence>
<dbReference type="Proteomes" id="UP000287101">
    <property type="component" value="Unassembled WGS sequence"/>
</dbReference>
<reference evidence="7 8" key="1">
    <citation type="submission" date="2017-05" db="EMBL/GenBank/DDBJ databases">
        <title>Vagococcus spp. assemblies.</title>
        <authorList>
            <person name="Gulvik C.A."/>
        </authorList>
    </citation>
    <scope>NUCLEOTIDE SEQUENCE [LARGE SCALE GENOMIC DNA]</scope>
    <source>
        <strain evidence="7 8">CCUG 41755</strain>
    </source>
</reference>
<dbReference type="PANTHER" id="PTHR30213:SF0">
    <property type="entry name" value="UPF0761 MEMBRANE PROTEIN YIHY"/>
    <property type="match status" value="1"/>
</dbReference>
<evidence type="ECO:0000256" key="5">
    <source>
        <dbReference type="ARBA" id="ARBA00023136"/>
    </source>
</evidence>
<dbReference type="InterPro" id="IPR017039">
    <property type="entry name" value="Virul_fac_BrkB"/>
</dbReference>
<keyword evidence="4 6" id="KW-1133">Transmembrane helix</keyword>
<dbReference type="AlphaFoldDB" id="A0A430A842"/>
<feature type="transmembrane region" description="Helical" evidence="6">
    <location>
        <begin position="247"/>
        <end position="275"/>
    </location>
</feature>
<proteinExistence type="predicted"/>
<name>A0A430A842_9ENTE</name>
<feature type="transmembrane region" description="Helical" evidence="6">
    <location>
        <begin position="215"/>
        <end position="235"/>
    </location>
</feature>
<gene>
    <name evidence="7" type="ORF">CBF31_06065</name>
</gene>
<dbReference type="PIRSF" id="PIRSF035875">
    <property type="entry name" value="RNase_BN"/>
    <property type="match status" value="1"/>
</dbReference>
<protein>
    <submittedName>
        <fullName evidence="7">Ribonuclease BN</fullName>
    </submittedName>
</protein>
<dbReference type="PANTHER" id="PTHR30213">
    <property type="entry name" value="INNER MEMBRANE PROTEIN YHJD"/>
    <property type="match status" value="1"/>
</dbReference>
<sequence length="312" mass="34728">MKSVERILNNQTYRKLIGTIQERFKGAEVGLSAAAIAYYLLLSLFPLTIAIGNILPFLNLDPEMVLPYISAMVPESIFTMLEGTIRTLLSVSNGGVLSVSAIATLWASSRSINALQITLNKVYGVERRANMILTRLFSFGAIFLFLLSVIVVALLFSFGQRILDYILPILNLPISIVDIFQTLKWPVTLLVLFVTMCVIYAFLPNAKVRLRSILPGAIFASVGWMILTQFFGLYTHYFSKGFTSYGLIGGFVVFMLWLDFAATVIILGGLINAVFEEFISGSIETRNSSLNVPLRKIARQGKKYTIKNKHSE</sequence>
<keyword evidence="2" id="KW-1003">Cell membrane</keyword>
<comment type="subcellular location">
    <subcellularLocation>
        <location evidence="1">Cell membrane</location>
        <topology evidence="1">Multi-pass membrane protein</topology>
    </subcellularLocation>
</comment>
<comment type="caution">
    <text evidence="7">The sequence shown here is derived from an EMBL/GenBank/DDBJ whole genome shotgun (WGS) entry which is preliminary data.</text>
</comment>
<organism evidence="7 8">
    <name type="scientific">Vagococcus fessus</name>
    <dbReference type="NCBI Taxonomy" id="120370"/>
    <lineage>
        <taxon>Bacteria</taxon>
        <taxon>Bacillati</taxon>
        <taxon>Bacillota</taxon>
        <taxon>Bacilli</taxon>
        <taxon>Lactobacillales</taxon>
        <taxon>Enterococcaceae</taxon>
        <taxon>Vagococcus</taxon>
    </lineage>
</organism>
<feature type="transmembrane region" description="Helical" evidence="6">
    <location>
        <begin position="87"/>
        <end position="107"/>
    </location>
</feature>
<evidence type="ECO:0000256" key="4">
    <source>
        <dbReference type="ARBA" id="ARBA00022989"/>
    </source>
</evidence>
<evidence type="ECO:0000256" key="6">
    <source>
        <dbReference type="SAM" id="Phobius"/>
    </source>
</evidence>
<evidence type="ECO:0000256" key="1">
    <source>
        <dbReference type="ARBA" id="ARBA00004651"/>
    </source>
</evidence>
<keyword evidence="8" id="KW-1185">Reference proteome</keyword>
<dbReference type="NCBIfam" id="TIGR00765">
    <property type="entry name" value="yihY_not_rbn"/>
    <property type="match status" value="1"/>
</dbReference>
<dbReference type="OrthoDB" id="9775903at2"/>
<accession>A0A430A842</accession>
<dbReference type="EMBL" id="NGJY01000002">
    <property type="protein sequence ID" value="RSU03278.1"/>
    <property type="molecule type" value="Genomic_DNA"/>
</dbReference>
<evidence type="ECO:0000256" key="3">
    <source>
        <dbReference type="ARBA" id="ARBA00022692"/>
    </source>
</evidence>
<keyword evidence="3 6" id="KW-0812">Transmembrane</keyword>
<keyword evidence="5 6" id="KW-0472">Membrane</keyword>